<dbReference type="EMBL" id="VJMJ01000237">
    <property type="protein sequence ID" value="KAF0725611.1"/>
    <property type="molecule type" value="Genomic_DNA"/>
</dbReference>
<feature type="region of interest" description="Disordered" evidence="1">
    <location>
        <begin position="42"/>
        <end position="61"/>
    </location>
</feature>
<feature type="region of interest" description="Disordered" evidence="1">
    <location>
        <begin position="79"/>
        <end position="103"/>
    </location>
</feature>
<accession>A0A6G0WDP4</accession>
<dbReference type="Proteomes" id="UP000481153">
    <property type="component" value="Unassembled WGS sequence"/>
</dbReference>
<dbReference type="AlphaFoldDB" id="A0A6G0WDP4"/>
<comment type="caution">
    <text evidence="2">The sequence shown here is derived from an EMBL/GenBank/DDBJ whole genome shotgun (WGS) entry which is preliminary data.</text>
</comment>
<reference evidence="2 3" key="1">
    <citation type="submission" date="2019-07" db="EMBL/GenBank/DDBJ databases">
        <title>Genomics analysis of Aphanomyces spp. identifies a new class of oomycete effector associated with host adaptation.</title>
        <authorList>
            <person name="Gaulin E."/>
        </authorList>
    </citation>
    <scope>NUCLEOTIDE SEQUENCE [LARGE SCALE GENOMIC DNA]</scope>
    <source>
        <strain evidence="2 3">ATCC 201684</strain>
    </source>
</reference>
<evidence type="ECO:0000313" key="2">
    <source>
        <dbReference type="EMBL" id="KAF0725611.1"/>
    </source>
</evidence>
<feature type="compositionally biased region" description="Low complexity" evidence="1">
    <location>
        <begin position="80"/>
        <end position="91"/>
    </location>
</feature>
<dbReference type="VEuPathDB" id="FungiDB:AeMF1_017475"/>
<proteinExistence type="predicted"/>
<sequence>MKQRRKRCLTLEIAQDNDENCLGTKTQDDNAWWKSEYTLPPSGHLGAHNTIQPKNKHDDRLPLFPDTKIQIDPEIEIQVTTATSTTPQSSANKRRRMSKDRDLAIVLRRLDHAN</sequence>
<organism evidence="2 3">
    <name type="scientific">Aphanomyces euteiches</name>
    <dbReference type="NCBI Taxonomy" id="100861"/>
    <lineage>
        <taxon>Eukaryota</taxon>
        <taxon>Sar</taxon>
        <taxon>Stramenopiles</taxon>
        <taxon>Oomycota</taxon>
        <taxon>Saprolegniomycetes</taxon>
        <taxon>Saprolegniales</taxon>
        <taxon>Verrucalvaceae</taxon>
        <taxon>Aphanomyces</taxon>
    </lineage>
</organism>
<name>A0A6G0WDP4_9STRA</name>
<protein>
    <submittedName>
        <fullName evidence="2">Uncharacterized protein</fullName>
    </submittedName>
</protein>
<evidence type="ECO:0000313" key="3">
    <source>
        <dbReference type="Proteomes" id="UP000481153"/>
    </source>
</evidence>
<evidence type="ECO:0000256" key="1">
    <source>
        <dbReference type="SAM" id="MobiDB-lite"/>
    </source>
</evidence>
<gene>
    <name evidence="2" type="ORF">Ae201684_015944</name>
</gene>
<keyword evidence="3" id="KW-1185">Reference proteome</keyword>